<dbReference type="Proteomes" id="UP001500460">
    <property type="component" value="Unassembled WGS sequence"/>
</dbReference>
<evidence type="ECO:0000313" key="3">
    <source>
        <dbReference type="Proteomes" id="UP001500460"/>
    </source>
</evidence>
<reference evidence="2 3" key="1">
    <citation type="journal article" date="2019" name="Int. J. Syst. Evol. Microbiol.">
        <title>The Global Catalogue of Microorganisms (GCM) 10K type strain sequencing project: providing services to taxonomists for standard genome sequencing and annotation.</title>
        <authorList>
            <consortium name="The Broad Institute Genomics Platform"/>
            <consortium name="The Broad Institute Genome Sequencing Center for Infectious Disease"/>
            <person name="Wu L."/>
            <person name="Ma J."/>
        </authorList>
    </citation>
    <scope>NUCLEOTIDE SEQUENCE [LARGE SCALE GENOMIC DNA]</scope>
    <source>
        <strain evidence="2 3">JCM 6922</strain>
    </source>
</reference>
<sequence>MDATLCVDRTGIPWRYPPHDLAPRETVHGCFAACWKEGVFDQLGGLLRRLGRKAEGRDGKPSARVPDARSVKTSSNVPAAGRGIDAGRKSQIASAMSRGTPLARPWHPRPGARTAAASAASAR</sequence>
<keyword evidence="3" id="KW-1185">Reference proteome</keyword>
<dbReference type="PANTHER" id="PTHR30007:SF0">
    <property type="entry name" value="TRANSPOSASE"/>
    <property type="match status" value="1"/>
</dbReference>
<feature type="compositionally biased region" description="Low complexity" evidence="1">
    <location>
        <begin position="112"/>
        <end position="123"/>
    </location>
</feature>
<gene>
    <name evidence="2" type="ORF">GCM10010421_09030</name>
</gene>
<name>A0ABN3J8P1_9ACTN</name>
<feature type="compositionally biased region" description="Basic and acidic residues" evidence="1">
    <location>
        <begin position="53"/>
        <end position="70"/>
    </location>
</feature>
<evidence type="ECO:0008006" key="4">
    <source>
        <dbReference type="Google" id="ProtNLM"/>
    </source>
</evidence>
<dbReference type="EMBL" id="BAAATK010000004">
    <property type="protein sequence ID" value="GAA2424654.1"/>
    <property type="molecule type" value="Genomic_DNA"/>
</dbReference>
<organism evidence="2 3">
    <name type="scientific">Streptomyces glaucus</name>
    <dbReference type="NCBI Taxonomy" id="284029"/>
    <lineage>
        <taxon>Bacteria</taxon>
        <taxon>Bacillati</taxon>
        <taxon>Actinomycetota</taxon>
        <taxon>Actinomycetes</taxon>
        <taxon>Kitasatosporales</taxon>
        <taxon>Streptomycetaceae</taxon>
        <taxon>Streptomyces</taxon>
    </lineage>
</organism>
<accession>A0ABN3J8P1</accession>
<feature type="region of interest" description="Disordered" evidence="1">
    <location>
        <begin position="53"/>
        <end position="123"/>
    </location>
</feature>
<comment type="caution">
    <text evidence="2">The sequence shown here is derived from an EMBL/GenBank/DDBJ whole genome shotgun (WGS) entry which is preliminary data.</text>
</comment>
<dbReference type="PANTHER" id="PTHR30007">
    <property type="entry name" value="PHP DOMAIN PROTEIN"/>
    <property type="match status" value="1"/>
</dbReference>
<evidence type="ECO:0000256" key="1">
    <source>
        <dbReference type="SAM" id="MobiDB-lite"/>
    </source>
</evidence>
<evidence type="ECO:0000313" key="2">
    <source>
        <dbReference type="EMBL" id="GAA2424654.1"/>
    </source>
</evidence>
<proteinExistence type="predicted"/>
<protein>
    <recommendedName>
        <fullName evidence="4">Transposase</fullName>
    </recommendedName>
</protein>